<dbReference type="SMART" id="SM00248">
    <property type="entry name" value="ANK"/>
    <property type="match status" value="1"/>
</dbReference>
<evidence type="ECO:0000256" key="1">
    <source>
        <dbReference type="PROSITE-ProRule" id="PRU00023"/>
    </source>
</evidence>
<keyword evidence="1" id="KW-0040">ANK repeat</keyword>
<dbReference type="Gene3D" id="1.25.40.20">
    <property type="entry name" value="Ankyrin repeat-containing domain"/>
    <property type="match status" value="1"/>
</dbReference>
<keyword evidence="3" id="KW-1185">Reference proteome</keyword>
<dbReference type="AlphaFoldDB" id="A0A0N4VJI4"/>
<organism evidence="4">
    <name type="scientific">Enterobius vermicularis</name>
    <name type="common">Human pinworm</name>
    <dbReference type="NCBI Taxonomy" id="51028"/>
    <lineage>
        <taxon>Eukaryota</taxon>
        <taxon>Metazoa</taxon>
        <taxon>Ecdysozoa</taxon>
        <taxon>Nematoda</taxon>
        <taxon>Chromadorea</taxon>
        <taxon>Rhabditida</taxon>
        <taxon>Spirurina</taxon>
        <taxon>Oxyuridomorpha</taxon>
        <taxon>Oxyuroidea</taxon>
        <taxon>Oxyuridae</taxon>
        <taxon>Enterobius</taxon>
    </lineage>
</organism>
<feature type="repeat" description="ANK" evidence="1">
    <location>
        <begin position="42"/>
        <end position="74"/>
    </location>
</feature>
<evidence type="ECO:0000313" key="3">
    <source>
        <dbReference type="Proteomes" id="UP000274131"/>
    </source>
</evidence>
<dbReference type="InterPro" id="IPR036770">
    <property type="entry name" value="Ankyrin_rpt-contain_sf"/>
</dbReference>
<protein>
    <submittedName>
        <fullName evidence="4">ANK_REP_REGION domain-containing protein</fullName>
    </submittedName>
</protein>
<accession>A0A0N4VJI4</accession>
<name>A0A0N4VJI4_ENTVE</name>
<dbReference type="Pfam" id="PF13606">
    <property type="entry name" value="Ank_3"/>
    <property type="match status" value="1"/>
</dbReference>
<dbReference type="EMBL" id="UXUI01010739">
    <property type="protein sequence ID" value="VDD95579.1"/>
    <property type="molecule type" value="Genomic_DNA"/>
</dbReference>
<reference evidence="2 3" key="2">
    <citation type="submission" date="2018-10" db="EMBL/GenBank/DDBJ databases">
        <authorList>
            <consortium name="Pathogen Informatics"/>
        </authorList>
    </citation>
    <scope>NUCLEOTIDE SEQUENCE [LARGE SCALE GENOMIC DNA]</scope>
</reference>
<dbReference type="Proteomes" id="UP000274131">
    <property type="component" value="Unassembled WGS sequence"/>
</dbReference>
<sequence length="77" mass="8827">MGSELRYIFEHVKKGDTSRAYEVLSHGSREKIRSRVHAEDAEKETILHHACRSGDIKLMAYLIKHGADVNAENYKQT</sequence>
<dbReference type="SUPFAM" id="SSF48403">
    <property type="entry name" value="Ankyrin repeat"/>
    <property type="match status" value="1"/>
</dbReference>
<dbReference type="OrthoDB" id="5806726at2759"/>
<evidence type="ECO:0000313" key="2">
    <source>
        <dbReference type="EMBL" id="VDD95579.1"/>
    </source>
</evidence>
<gene>
    <name evidence="2" type="ORF">EVEC_LOCUS10330</name>
</gene>
<dbReference type="PROSITE" id="PS50088">
    <property type="entry name" value="ANK_REPEAT"/>
    <property type="match status" value="1"/>
</dbReference>
<dbReference type="InterPro" id="IPR002110">
    <property type="entry name" value="Ankyrin_rpt"/>
</dbReference>
<dbReference type="PROSITE" id="PS50297">
    <property type="entry name" value="ANK_REP_REGION"/>
    <property type="match status" value="1"/>
</dbReference>
<reference evidence="4" key="1">
    <citation type="submission" date="2017-02" db="UniProtKB">
        <authorList>
            <consortium name="WormBaseParasite"/>
        </authorList>
    </citation>
    <scope>IDENTIFICATION</scope>
</reference>
<proteinExistence type="predicted"/>
<dbReference type="WBParaSite" id="EVEC_0001100501-mRNA-1">
    <property type="protein sequence ID" value="EVEC_0001100501-mRNA-1"/>
    <property type="gene ID" value="EVEC_0001100501"/>
</dbReference>
<evidence type="ECO:0000313" key="4">
    <source>
        <dbReference type="WBParaSite" id="EVEC_0001100501-mRNA-1"/>
    </source>
</evidence>